<dbReference type="GO" id="GO:0000981">
    <property type="term" value="F:DNA-binding transcription factor activity, RNA polymerase II-specific"/>
    <property type="evidence" value="ECO:0007669"/>
    <property type="project" value="InterPro"/>
</dbReference>
<dbReference type="GO" id="GO:0008270">
    <property type="term" value="F:zinc ion binding"/>
    <property type="evidence" value="ECO:0007669"/>
    <property type="project" value="InterPro"/>
</dbReference>
<keyword evidence="1" id="KW-0539">Nucleus</keyword>
<evidence type="ECO:0000313" key="4">
    <source>
        <dbReference type="Proteomes" id="UP000799118"/>
    </source>
</evidence>
<organism evidence="3 4">
    <name type="scientific">Gymnopus androsaceus JB14</name>
    <dbReference type="NCBI Taxonomy" id="1447944"/>
    <lineage>
        <taxon>Eukaryota</taxon>
        <taxon>Fungi</taxon>
        <taxon>Dikarya</taxon>
        <taxon>Basidiomycota</taxon>
        <taxon>Agaricomycotina</taxon>
        <taxon>Agaricomycetes</taxon>
        <taxon>Agaricomycetidae</taxon>
        <taxon>Agaricales</taxon>
        <taxon>Marasmiineae</taxon>
        <taxon>Omphalotaceae</taxon>
        <taxon>Gymnopus</taxon>
    </lineage>
</organism>
<dbReference type="Proteomes" id="UP000799118">
    <property type="component" value="Unassembled WGS sequence"/>
</dbReference>
<sequence>MFASGAPLENYGGFRRRRLQGACDICRRKKTRCDSANMPGNICSNCRTFGSECTHLRSALKKKRGEEPIASGSHQNPSLTPLASLGLNSPDFEFAKSQIDNILSISTPYKIPDDAPLVLKTLTEIALYARTLENELSTYKLNSFAGMSDGGSEITRRTPLQVHSLFNDSSSTEDRPDDWDTYMANVDELLRSLNALS</sequence>
<dbReference type="SUPFAM" id="SSF57701">
    <property type="entry name" value="Zn2/Cys6 DNA-binding domain"/>
    <property type="match status" value="1"/>
</dbReference>
<gene>
    <name evidence="3" type="ORF">BT96DRAFT_971015</name>
</gene>
<protein>
    <recommendedName>
        <fullName evidence="2">Zn(2)-C6 fungal-type domain-containing protein</fullName>
    </recommendedName>
</protein>
<accession>A0A6A4IGR2</accession>
<feature type="domain" description="Zn(2)-C6 fungal-type" evidence="2">
    <location>
        <begin position="22"/>
        <end position="55"/>
    </location>
</feature>
<proteinExistence type="predicted"/>
<dbReference type="PANTHER" id="PTHR31668">
    <property type="entry name" value="GLUCOSE TRANSPORT TRANSCRIPTION REGULATOR RGT1-RELATED-RELATED"/>
    <property type="match status" value="1"/>
</dbReference>
<dbReference type="EMBL" id="ML769393">
    <property type="protein sequence ID" value="KAE9407964.1"/>
    <property type="molecule type" value="Genomic_DNA"/>
</dbReference>
<evidence type="ECO:0000256" key="1">
    <source>
        <dbReference type="ARBA" id="ARBA00023242"/>
    </source>
</evidence>
<dbReference type="AlphaFoldDB" id="A0A6A4IGR2"/>
<dbReference type="Gene3D" id="4.10.240.10">
    <property type="entry name" value="Zn(2)-C6 fungal-type DNA-binding domain"/>
    <property type="match status" value="1"/>
</dbReference>
<reference evidence="3" key="1">
    <citation type="journal article" date="2019" name="Environ. Microbiol.">
        <title>Fungal ecological strategies reflected in gene transcription - a case study of two litter decomposers.</title>
        <authorList>
            <person name="Barbi F."/>
            <person name="Kohler A."/>
            <person name="Barry K."/>
            <person name="Baskaran P."/>
            <person name="Daum C."/>
            <person name="Fauchery L."/>
            <person name="Ihrmark K."/>
            <person name="Kuo A."/>
            <person name="LaButti K."/>
            <person name="Lipzen A."/>
            <person name="Morin E."/>
            <person name="Grigoriev I.V."/>
            <person name="Henrissat B."/>
            <person name="Lindahl B."/>
            <person name="Martin F."/>
        </authorList>
    </citation>
    <scope>NUCLEOTIDE SEQUENCE</scope>
    <source>
        <strain evidence="3">JB14</strain>
    </source>
</reference>
<keyword evidence="4" id="KW-1185">Reference proteome</keyword>
<dbReference type="PROSITE" id="PS50048">
    <property type="entry name" value="ZN2_CY6_FUNGAL_2"/>
    <property type="match status" value="1"/>
</dbReference>
<dbReference type="Pfam" id="PF00172">
    <property type="entry name" value="Zn_clus"/>
    <property type="match status" value="1"/>
</dbReference>
<dbReference type="SMART" id="SM00066">
    <property type="entry name" value="GAL4"/>
    <property type="match status" value="1"/>
</dbReference>
<name>A0A6A4IGR2_9AGAR</name>
<dbReference type="CDD" id="cd00067">
    <property type="entry name" value="GAL4"/>
    <property type="match status" value="1"/>
</dbReference>
<evidence type="ECO:0000313" key="3">
    <source>
        <dbReference type="EMBL" id="KAE9407964.1"/>
    </source>
</evidence>
<dbReference type="InterPro" id="IPR036864">
    <property type="entry name" value="Zn2-C6_fun-type_DNA-bd_sf"/>
</dbReference>
<dbReference type="OrthoDB" id="39175at2759"/>
<evidence type="ECO:0000259" key="2">
    <source>
        <dbReference type="PROSITE" id="PS50048"/>
    </source>
</evidence>
<dbReference type="InterPro" id="IPR001138">
    <property type="entry name" value="Zn2Cys6_DnaBD"/>
</dbReference>
<dbReference type="PROSITE" id="PS00463">
    <property type="entry name" value="ZN2_CY6_FUNGAL_1"/>
    <property type="match status" value="1"/>
</dbReference>
<dbReference type="InterPro" id="IPR050797">
    <property type="entry name" value="Carb_Metab_Trans_Reg"/>
</dbReference>